<dbReference type="EMBL" id="ML996696">
    <property type="protein sequence ID" value="KAF2400076.1"/>
    <property type="molecule type" value="Genomic_DNA"/>
</dbReference>
<feature type="region of interest" description="Disordered" evidence="2">
    <location>
        <begin position="1"/>
        <end position="42"/>
    </location>
</feature>
<feature type="domain" description="THUMP" evidence="3">
    <location>
        <begin position="151"/>
        <end position="257"/>
    </location>
</feature>
<dbReference type="InterPro" id="IPR040183">
    <property type="entry name" value="THUMPD1-like"/>
</dbReference>
<dbReference type="SMART" id="SM00981">
    <property type="entry name" value="THUMP"/>
    <property type="match status" value="1"/>
</dbReference>
<dbReference type="InterPro" id="IPR004114">
    <property type="entry name" value="THUMP_dom"/>
</dbReference>
<dbReference type="AlphaFoldDB" id="A0A6G1HW34"/>
<dbReference type="FunFam" id="3.30.2300.10:FF:000001">
    <property type="entry name" value="THUMP domain-containing protein 1"/>
    <property type="match status" value="1"/>
</dbReference>
<dbReference type="Gene3D" id="3.30.2300.10">
    <property type="entry name" value="THUMP superfamily"/>
    <property type="match status" value="1"/>
</dbReference>
<feature type="compositionally biased region" description="Basic and acidic residues" evidence="2">
    <location>
        <begin position="284"/>
        <end position="303"/>
    </location>
</feature>
<evidence type="ECO:0000256" key="1">
    <source>
        <dbReference type="PROSITE-ProRule" id="PRU00529"/>
    </source>
</evidence>
<dbReference type="OrthoDB" id="367221at2759"/>
<accession>A0A6G1HW34</accession>
<evidence type="ECO:0000259" key="3">
    <source>
        <dbReference type="PROSITE" id="PS51165"/>
    </source>
</evidence>
<dbReference type="PANTHER" id="PTHR13452">
    <property type="entry name" value="THUMP DOMAIN CONTAINING PROTEIN 1-RELATED"/>
    <property type="match status" value="1"/>
</dbReference>
<dbReference type="GO" id="GO:0006400">
    <property type="term" value="P:tRNA modification"/>
    <property type="evidence" value="ECO:0007669"/>
    <property type="project" value="InterPro"/>
</dbReference>
<dbReference type="CDD" id="cd11717">
    <property type="entry name" value="THUMP_THUMPD1_like"/>
    <property type="match status" value="1"/>
</dbReference>
<evidence type="ECO:0000256" key="2">
    <source>
        <dbReference type="SAM" id="MobiDB-lite"/>
    </source>
</evidence>
<dbReference type="GO" id="GO:0003723">
    <property type="term" value="F:RNA binding"/>
    <property type="evidence" value="ECO:0007669"/>
    <property type="project" value="UniProtKB-UniRule"/>
</dbReference>
<dbReference type="SUPFAM" id="SSF143437">
    <property type="entry name" value="THUMP domain-like"/>
    <property type="match status" value="1"/>
</dbReference>
<sequence>MRLTEELLTPNDPKLKKWATTRQGRGGSSGASSARPVPVRRDIEPGDAGIWATCNKGKEAKCVGELKTLFDDYASRLYGHGAVGDEGGNDADDDVVDVEAEIAKELESLRKPSAAQQLFASVRLDTPCVAFFKVLPPIEPVSFVQAICKDAADSSGRKQCRSVQRLTPISLVGKATEKGLEEVAKEVLRPHFHEPGCAGKKFAIRPNLRNHSLLTRDGVIKQVATAVGPGHQVDLKNYDVLILVELYKNVCGMSVVGKEYDTLRKFNIAELYAPASRVTSEPGARADVKPKGGEAAEEQKEEA</sequence>
<dbReference type="PROSITE" id="PS51165">
    <property type="entry name" value="THUMP"/>
    <property type="match status" value="1"/>
</dbReference>
<evidence type="ECO:0000313" key="4">
    <source>
        <dbReference type="EMBL" id="KAF2400076.1"/>
    </source>
</evidence>
<organism evidence="4 5">
    <name type="scientific">Trichodelitschia bisporula</name>
    <dbReference type="NCBI Taxonomy" id="703511"/>
    <lineage>
        <taxon>Eukaryota</taxon>
        <taxon>Fungi</taxon>
        <taxon>Dikarya</taxon>
        <taxon>Ascomycota</taxon>
        <taxon>Pezizomycotina</taxon>
        <taxon>Dothideomycetes</taxon>
        <taxon>Dothideomycetes incertae sedis</taxon>
        <taxon>Phaeotrichales</taxon>
        <taxon>Phaeotrichaceae</taxon>
        <taxon>Trichodelitschia</taxon>
    </lineage>
</organism>
<keyword evidence="1" id="KW-0694">RNA-binding</keyword>
<dbReference type="PANTHER" id="PTHR13452:SF10">
    <property type="entry name" value="THUMP DOMAIN-CONTAINING PROTEIN 1"/>
    <property type="match status" value="1"/>
</dbReference>
<dbReference type="Proteomes" id="UP000799640">
    <property type="component" value="Unassembled WGS sequence"/>
</dbReference>
<feature type="region of interest" description="Disordered" evidence="2">
    <location>
        <begin position="277"/>
        <end position="303"/>
    </location>
</feature>
<name>A0A6G1HW34_9PEZI</name>
<proteinExistence type="predicted"/>
<evidence type="ECO:0000313" key="5">
    <source>
        <dbReference type="Proteomes" id="UP000799640"/>
    </source>
</evidence>
<protein>
    <recommendedName>
        <fullName evidence="3">THUMP domain-containing protein</fullName>
    </recommendedName>
</protein>
<gene>
    <name evidence="4" type="ORF">EJ06DRAFT_45884</name>
</gene>
<keyword evidence="5" id="KW-1185">Reference proteome</keyword>
<reference evidence="4" key="1">
    <citation type="journal article" date="2020" name="Stud. Mycol.">
        <title>101 Dothideomycetes genomes: a test case for predicting lifestyles and emergence of pathogens.</title>
        <authorList>
            <person name="Haridas S."/>
            <person name="Albert R."/>
            <person name="Binder M."/>
            <person name="Bloem J."/>
            <person name="Labutti K."/>
            <person name="Salamov A."/>
            <person name="Andreopoulos B."/>
            <person name="Baker S."/>
            <person name="Barry K."/>
            <person name="Bills G."/>
            <person name="Bluhm B."/>
            <person name="Cannon C."/>
            <person name="Castanera R."/>
            <person name="Culley D."/>
            <person name="Daum C."/>
            <person name="Ezra D."/>
            <person name="Gonzalez J."/>
            <person name="Henrissat B."/>
            <person name="Kuo A."/>
            <person name="Liang C."/>
            <person name="Lipzen A."/>
            <person name="Lutzoni F."/>
            <person name="Magnuson J."/>
            <person name="Mondo S."/>
            <person name="Nolan M."/>
            <person name="Ohm R."/>
            <person name="Pangilinan J."/>
            <person name="Park H.-J."/>
            <person name="Ramirez L."/>
            <person name="Alfaro M."/>
            <person name="Sun H."/>
            <person name="Tritt A."/>
            <person name="Yoshinaga Y."/>
            <person name="Zwiers L.-H."/>
            <person name="Turgeon B."/>
            <person name="Goodwin S."/>
            <person name="Spatafora J."/>
            <person name="Crous P."/>
            <person name="Grigoriev I."/>
        </authorList>
    </citation>
    <scope>NUCLEOTIDE SEQUENCE</scope>
    <source>
        <strain evidence="4">CBS 262.69</strain>
    </source>
</reference>
<dbReference type="Pfam" id="PF02926">
    <property type="entry name" value="THUMP"/>
    <property type="match status" value="1"/>
</dbReference>